<protein>
    <submittedName>
        <fullName evidence="1">Uncharacterized protein</fullName>
    </submittedName>
</protein>
<name>A0A1Y1SY89_9FLAO</name>
<evidence type="ECO:0000313" key="2">
    <source>
        <dbReference type="Proteomes" id="UP000192746"/>
    </source>
</evidence>
<keyword evidence="2" id="KW-1185">Reference proteome</keyword>
<evidence type="ECO:0000313" key="1">
    <source>
        <dbReference type="EMBL" id="ORL43717.1"/>
    </source>
</evidence>
<sequence length="97" mass="11214">MDGIVNIPDLLDYMKKEGLVLVKEKDIIPSRLQERYLRKKSLTFKEIADANIWGEIGKSRVEAIAQELLPHEKFKTGNKWKVHRSAVERIAKNRGTL</sequence>
<dbReference type="STRING" id="1185767.IIF7_19504"/>
<dbReference type="EMBL" id="ARYN01000027">
    <property type="protein sequence ID" value="ORL43717.1"/>
    <property type="molecule type" value="Genomic_DNA"/>
</dbReference>
<dbReference type="AlphaFoldDB" id="A0A1Y1SY89"/>
<organism evidence="1 2">
    <name type="scientific">Zunongwangia atlantica 22II14-10F7</name>
    <dbReference type="NCBI Taxonomy" id="1185767"/>
    <lineage>
        <taxon>Bacteria</taxon>
        <taxon>Pseudomonadati</taxon>
        <taxon>Bacteroidota</taxon>
        <taxon>Flavobacteriia</taxon>
        <taxon>Flavobacteriales</taxon>
        <taxon>Flavobacteriaceae</taxon>
        <taxon>Zunongwangia</taxon>
    </lineage>
</organism>
<reference evidence="1 2" key="1">
    <citation type="submission" date="2013-04" db="EMBL/GenBank/DDBJ databases">
        <title>Zunongwangia sp. 22II14-10F7 Genome Sequencing.</title>
        <authorList>
            <person name="Lai Q."/>
            <person name="Shao Z."/>
        </authorList>
    </citation>
    <scope>NUCLEOTIDE SEQUENCE [LARGE SCALE GENOMIC DNA]</scope>
    <source>
        <strain evidence="1 2">22II14-10F7</strain>
    </source>
</reference>
<proteinExistence type="predicted"/>
<gene>
    <name evidence="1" type="ORF">IIF7_19504</name>
</gene>
<accession>A0A1Y1SY89</accession>
<dbReference type="Proteomes" id="UP000192746">
    <property type="component" value="Unassembled WGS sequence"/>
</dbReference>
<comment type="caution">
    <text evidence="1">The sequence shown here is derived from an EMBL/GenBank/DDBJ whole genome shotgun (WGS) entry which is preliminary data.</text>
</comment>